<evidence type="ECO:0000313" key="4">
    <source>
        <dbReference type="Proteomes" id="UP000277212"/>
    </source>
</evidence>
<dbReference type="PANTHER" id="PTHR45737">
    <property type="entry name" value="VON WILLEBRAND FACTOR A DOMAIN-CONTAINING PROTEIN 5A"/>
    <property type="match status" value="1"/>
</dbReference>
<name>A0A3M2RDT1_9HYPO</name>
<accession>A0A3M2RDT1</accession>
<evidence type="ECO:0000256" key="1">
    <source>
        <dbReference type="SAM" id="MobiDB-lite"/>
    </source>
</evidence>
<feature type="region of interest" description="Disordered" evidence="1">
    <location>
        <begin position="432"/>
        <end position="483"/>
    </location>
</feature>
<dbReference type="PROSITE" id="PS50234">
    <property type="entry name" value="VWFA"/>
    <property type="match status" value="1"/>
</dbReference>
<comment type="caution">
    <text evidence="3">The sequence shown here is derived from an EMBL/GenBank/DDBJ whole genome shotgun (WGS) entry which is preliminary data.</text>
</comment>
<protein>
    <recommendedName>
        <fullName evidence="2">VWFA domain-containing protein</fullName>
    </recommendedName>
</protein>
<evidence type="ECO:0000259" key="2">
    <source>
        <dbReference type="PROSITE" id="PS50234"/>
    </source>
</evidence>
<dbReference type="OrthoDB" id="1729737at2759"/>
<feature type="domain" description="VWFA" evidence="2">
    <location>
        <begin position="67"/>
        <end position="240"/>
    </location>
</feature>
<reference evidence="3 4" key="1">
    <citation type="submission" date="2017-06" db="EMBL/GenBank/DDBJ databases">
        <title>Comparative genomic analysis of Ambrosia Fusariam Clade fungi.</title>
        <authorList>
            <person name="Stajich J.E."/>
            <person name="Carrillo J."/>
            <person name="Kijimoto T."/>
            <person name="Eskalen A."/>
            <person name="O'Donnell K."/>
            <person name="Kasson M."/>
        </authorList>
    </citation>
    <scope>NUCLEOTIDE SEQUENCE [LARGE SCALE GENOMIC DNA]</scope>
    <source>
        <strain evidence="3">UCR3666</strain>
    </source>
</reference>
<dbReference type="InterPro" id="IPR036465">
    <property type="entry name" value="vWFA_dom_sf"/>
</dbReference>
<dbReference type="Pfam" id="PF13768">
    <property type="entry name" value="VWA_3"/>
    <property type="match status" value="1"/>
</dbReference>
<evidence type="ECO:0000313" key="3">
    <source>
        <dbReference type="EMBL" id="RMJ03476.1"/>
    </source>
</evidence>
<dbReference type="Proteomes" id="UP000277212">
    <property type="component" value="Unassembled WGS sequence"/>
</dbReference>
<organism evidence="3 4">
    <name type="scientific">Fusarium kuroshium</name>
    <dbReference type="NCBI Taxonomy" id="2010991"/>
    <lineage>
        <taxon>Eukaryota</taxon>
        <taxon>Fungi</taxon>
        <taxon>Dikarya</taxon>
        <taxon>Ascomycota</taxon>
        <taxon>Pezizomycotina</taxon>
        <taxon>Sordariomycetes</taxon>
        <taxon>Hypocreomycetidae</taxon>
        <taxon>Hypocreales</taxon>
        <taxon>Nectriaceae</taxon>
        <taxon>Fusarium</taxon>
        <taxon>Fusarium solani species complex</taxon>
    </lineage>
</organism>
<keyword evidence="4" id="KW-1185">Reference proteome</keyword>
<dbReference type="InterPro" id="IPR002035">
    <property type="entry name" value="VWF_A"/>
</dbReference>
<proteinExistence type="predicted"/>
<dbReference type="AlphaFoldDB" id="A0A3M2RDT1"/>
<dbReference type="SUPFAM" id="SSF53300">
    <property type="entry name" value="vWA-like"/>
    <property type="match status" value="1"/>
</dbReference>
<sequence>MATIELEDQTSLDRDLVIDLQTALHTGIEVPQACLETHPTLENHQAIMLTLPQDFMMTSDASDQDGEIIFVADNSGSMDDKMVNLKSAMRFFISGIPDNRRFNIYRFGSECAPMWSRSRRMNDATQREAMTYVEREFAANLGGTDLLPALRQIFNASRSDHSMDVIVLTDGQVWWAHQTIEFVTEKRRWSNGSVRFFSLGIGGAVSHELVEGIAKAGGGFAEVITLASNDGWEDRVVAILKAAITIHVDISSLRMELEWEGGGGDYVAESPKFRQSPADISTINPFQRCRIFLLFDSGEACPQLNNIILKARGPHGVSITKMVQPKRLRQPDSTIHKLAAQALLGDLEHGEGMLHGNNTPHSVDSARDRVIQDEGAALGCKWSLVSKYTSLYAVEDDVAALNEGTELEIEIADELDEPLFLHRGAANQAASRLPAIEIPKNDSDDSETTTTSSIHRPRSPSPNPDSYMAMGANRNRRTSNGFIPPSAYAAEQYSYSQHQQQYSYAQVSSYSSTSSPYVIPPTLDHRYACASALSTPLLQHGAVPKTADQLEAEELVRDLLKFQKSNGRFVFGNFETLKSTLGPSFMEVVVRLRAKHHDFDTVVTIDMVALLEEQFQDCQELWVLITRKATAFINQCALGHTRQELEQEASRSLKSISPVLEDLKSAKRALVEVMELEFAPVS</sequence>
<dbReference type="PANTHER" id="PTHR45737:SF6">
    <property type="entry name" value="VON WILLEBRAND FACTOR A DOMAIN-CONTAINING PROTEIN 5A"/>
    <property type="match status" value="1"/>
</dbReference>
<dbReference type="SMART" id="SM00327">
    <property type="entry name" value="VWA"/>
    <property type="match status" value="1"/>
</dbReference>
<dbReference type="Gene3D" id="3.40.50.410">
    <property type="entry name" value="von Willebrand factor, type A domain"/>
    <property type="match status" value="1"/>
</dbReference>
<dbReference type="EMBL" id="NKUJ01000517">
    <property type="protein sequence ID" value="RMJ03476.1"/>
    <property type="molecule type" value="Genomic_DNA"/>
</dbReference>
<dbReference type="STRING" id="2010991.A0A3M2RDT1"/>
<gene>
    <name evidence="3" type="ORF">CDV36_015003</name>
</gene>